<evidence type="ECO:0000313" key="3">
    <source>
        <dbReference type="EMBL" id="QKW93703.1"/>
    </source>
</evidence>
<dbReference type="InterPro" id="IPR040559">
    <property type="entry name" value="CdiA_C"/>
</dbReference>
<dbReference type="InterPro" id="IPR033806">
    <property type="entry name" value="CDI_toxin_Bp1026b-like"/>
</dbReference>
<sequence length="437" mass="46825">MLLVVPWLAGCVSGPLVRLDTGQGAPIVYTPPADQPPPVEVRQDEFVSALTELVLHMPLSLELPRREGRVRLASWEGESRDPIQRMMERQCAPSELPDGCLVLPGNAPPPQTLMRMRLALSFALDTVWEGAAVPLSEYLDPLAFKLMVYAALSTYLLTLMMPEPVTKGLAAVLTVYLVAYLGLGPVLSMLEAGWRLLEDSQRATTSEQLKKAGHRFGRVLGDSGMRVLLLLATAALSGGAGFAGKGPGLPGFGRAALASPARTGVALEAAGQVRSVALGIKQLTVVLAPTAVAATAMGSGGAAPKKGNLTGQPKQPRPNDDKETTRGLERENESARILAENGYDVEQNPLSNSNKQPDYKLNGEYADCYAPSTDNPRNIRDAIARKVNGRQADRIVLNLEDSQVTLEALKKQLLDDPIADLKEIIIVKGGKPILFHP</sequence>
<organism evidence="3">
    <name type="scientific">Vitiosangium cumulatum</name>
    <dbReference type="NCBI Taxonomy" id="1867796"/>
    <lineage>
        <taxon>Bacteria</taxon>
        <taxon>Pseudomonadati</taxon>
        <taxon>Myxococcota</taxon>
        <taxon>Myxococcia</taxon>
        <taxon>Myxococcales</taxon>
        <taxon>Cystobacterineae</taxon>
        <taxon>Archangiaceae</taxon>
        <taxon>Vitiosangium</taxon>
    </lineage>
</organism>
<dbReference type="Pfam" id="PF18451">
    <property type="entry name" value="CdiA_C"/>
    <property type="match status" value="1"/>
</dbReference>
<evidence type="ECO:0000256" key="1">
    <source>
        <dbReference type="SAM" id="MobiDB-lite"/>
    </source>
</evidence>
<feature type="region of interest" description="Disordered" evidence="1">
    <location>
        <begin position="297"/>
        <end position="359"/>
    </location>
</feature>
<proteinExistence type="predicted"/>
<feature type="compositionally biased region" description="Basic and acidic residues" evidence="1">
    <location>
        <begin position="317"/>
        <end position="334"/>
    </location>
</feature>
<dbReference type="CDD" id="cd13442">
    <property type="entry name" value="CDI_toxin_Bp1026b-like"/>
    <property type="match status" value="1"/>
</dbReference>
<name>A0A7D5BH22_9BACT</name>
<dbReference type="GO" id="GO:0004549">
    <property type="term" value="F:tRNA-specific ribonuclease activity"/>
    <property type="evidence" value="ECO:0007669"/>
    <property type="project" value="InterPro"/>
</dbReference>
<reference evidence="3" key="1">
    <citation type="journal article" date="2020" name="Molecules">
        <title>2-Hydroxysorangiadenosine: Structure and Biosynthesis of a Myxobacterial Sesquiterpene-Nucleoside.</title>
        <authorList>
            <person name="Okoth D.A."/>
            <person name="Hug J.J."/>
            <person name="Garcia R."/>
            <person name="Sproer C."/>
            <person name="Overmann J."/>
            <person name="Muller R."/>
        </authorList>
    </citation>
    <scope>NUCLEOTIDE SEQUENCE</scope>
    <source>
        <strain evidence="3">MCy10943</strain>
    </source>
</reference>
<accession>A0A7D5BH22</accession>
<feature type="domain" description="tRNA nuclease CdiA C-terminal" evidence="2">
    <location>
        <begin position="355"/>
        <end position="430"/>
    </location>
</feature>
<evidence type="ECO:0000259" key="2">
    <source>
        <dbReference type="Pfam" id="PF18451"/>
    </source>
</evidence>
<dbReference type="EMBL" id="MT520813">
    <property type="protein sequence ID" value="QKW93703.1"/>
    <property type="molecule type" value="Genomic_DNA"/>
</dbReference>
<protein>
    <submittedName>
        <fullName evidence="3">HNH/ENDo VIi superfamily nuclease</fullName>
    </submittedName>
</protein>
<dbReference type="Gene3D" id="3.40.1350.120">
    <property type="match status" value="1"/>
</dbReference>
<dbReference type="AlphaFoldDB" id="A0A7D5BH22"/>